<reference evidence="1" key="1">
    <citation type="submission" date="2023-03" db="EMBL/GenBank/DDBJ databases">
        <title>Massive genome expansion in bonnet fungi (Mycena s.s.) driven by repeated elements and novel gene families across ecological guilds.</title>
        <authorList>
            <consortium name="Lawrence Berkeley National Laboratory"/>
            <person name="Harder C.B."/>
            <person name="Miyauchi S."/>
            <person name="Viragh M."/>
            <person name="Kuo A."/>
            <person name="Thoen E."/>
            <person name="Andreopoulos B."/>
            <person name="Lu D."/>
            <person name="Skrede I."/>
            <person name="Drula E."/>
            <person name="Henrissat B."/>
            <person name="Morin E."/>
            <person name="Kohler A."/>
            <person name="Barry K."/>
            <person name="LaButti K."/>
            <person name="Morin E."/>
            <person name="Salamov A."/>
            <person name="Lipzen A."/>
            <person name="Mereny Z."/>
            <person name="Hegedus B."/>
            <person name="Baldrian P."/>
            <person name="Stursova M."/>
            <person name="Weitz H."/>
            <person name="Taylor A."/>
            <person name="Grigoriev I.V."/>
            <person name="Nagy L.G."/>
            <person name="Martin F."/>
            <person name="Kauserud H."/>
        </authorList>
    </citation>
    <scope>NUCLEOTIDE SEQUENCE</scope>
    <source>
        <strain evidence="1">9284</strain>
    </source>
</reference>
<protein>
    <submittedName>
        <fullName evidence="1">Uncharacterized protein</fullName>
    </submittedName>
</protein>
<comment type="caution">
    <text evidence="1">The sequence shown here is derived from an EMBL/GenBank/DDBJ whole genome shotgun (WGS) entry which is preliminary data.</text>
</comment>
<sequence>MAKKTKDWPIPSIFFRTAYNLVDLGVGRHFRPASFISPASQLTHYCADASWTRHQEILRICPSLVKAYINVHPASVEWRTPSGEAIDLPHLRCVYISHIEPLEYLRMPHLHQATLDFSTLSDCTISPAVQYFLTNSSHNVQRLGLRGLRGGAVAKEILRSHSRLTELVIMMNFHEVDAHDVSCALIDVLNVNTAEDTVVLPGLSCIHIAFEAASLTLLDNDLYIKMLEYRWKMQPRVLEAATLCFECGPWPESNARLEALCCDGLDFTLAEVGNVLEFMAYEWLCRPKWMM</sequence>
<accession>A0AAD7FAA9</accession>
<dbReference type="EMBL" id="JARKIF010000047">
    <property type="protein sequence ID" value="KAJ7607885.1"/>
    <property type="molecule type" value="Genomic_DNA"/>
</dbReference>
<organism evidence="1 2">
    <name type="scientific">Roridomyces roridus</name>
    <dbReference type="NCBI Taxonomy" id="1738132"/>
    <lineage>
        <taxon>Eukaryota</taxon>
        <taxon>Fungi</taxon>
        <taxon>Dikarya</taxon>
        <taxon>Basidiomycota</taxon>
        <taxon>Agaricomycotina</taxon>
        <taxon>Agaricomycetes</taxon>
        <taxon>Agaricomycetidae</taxon>
        <taxon>Agaricales</taxon>
        <taxon>Marasmiineae</taxon>
        <taxon>Mycenaceae</taxon>
        <taxon>Roridomyces</taxon>
    </lineage>
</organism>
<gene>
    <name evidence="1" type="ORF">FB45DRAFT_1067635</name>
</gene>
<name>A0AAD7FAA9_9AGAR</name>
<dbReference type="Proteomes" id="UP001221142">
    <property type="component" value="Unassembled WGS sequence"/>
</dbReference>
<evidence type="ECO:0000313" key="1">
    <source>
        <dbReference type="EMBL" id="KAJ7607885.1"/>
    </source>
</evidence>
<keyword evidence="2" id="KW-1185">Reference proteome</keyword>
<dbReference type="AlphaFoldDB" id="A0AAD7FAA9"/>
<evidence type="ECO:0000313" key="2">
    <source>
        <dbReference type="Proteomes" id="UP001221142"/>
    </source>
</evidence>
<proteinExistence type="predicted"/>